<dbReference type="AlphaFoldDB" id="A0A0M4EUG5"/>
<organism evidence="1 2">
    <name type="scientific">Drosophila busckii</name>
    <name type="common">Fruit fly</name>
    <dbReference type="NCBI Taxonomy" id="30019"/>
    <lineage>
        <taxon>Eukaryota</taxon>
        <taxon>Metazoa</taxon>
        <taxon>Ecdysozoa</taxon>
        <taxon>Arthropoda</taxon>
        <taxon>Hexapoda</taxon>
        <taxon>Insecta</taxon>
        <taxon>Pterygota</taxon>
        <taxon>Neoptera</taxon>
        <taxon>Endopterygota</taxon>
        <taxon>Diptera</taxon>
        <taxon>Brachycera</taxon>
        <taxon>Muscomorpha</taxon>
        <taxon>Ephydroidea</taxon>
        <taxon>Drosophilidae</taxon>
        <taxon>Drosophila</taxon>
    </lineage>
</organism>
<evidence type="ECO:0000313" key="1">
    <source>
        <dbReference type="EMBL" id="ALC48722.1"/>
    </source>
</evidence>
<protein>
    <submittedName>
        <fullName evidence="1">CG6891</fullName>
    </submittedName>
</protein>
<dbReference type="Proteomes" id="UP000494163">
    <property type="component" value="Chromosome X"/>
</dbReference>
<evidence type="ECO:0000313" key="2">
    <source>
        <dbReference type="Proteomes" id="UP000494163"/>
    </source>
</evidence>
<keyword evidence="2" id="KW-1185">Reference proteome</keyword>
<gene>
    <name evidence="1" type="ORF">Dbus_chrXg578</name>
</gene>
<dbReference type="EMBL" id="CP012528">
    <property type="protein sequence ID" value="ALC48722.1"/>
    <property type="molecule type" value="Genomic_DNA"/>
</dbReference>
<proteinExistence type="predicted"/>
<name>A0A0M4EUG5_DROBS</name>
<accession>A0A0M4EUG5</accession>
<reference evidence="1 2" key="1">
    <citation type="submission" date="2015-08" db="EMBL/GenBank/DDBJ databases">
        <title>Ancestral chromatin configuration constrains chromatin evolution on differentiating sex chromosomes in Drosophila.</title>
        <authorList>
            <person name="Zhou Q."/>
            <person name="Bachtrog D."/>
        </authorList>
    </citation>
    <scope>NUCLEOTIDE SEQUENCE [LARGE SCALE GENOMIC DNA]</scope>
    <source>
        <tissue evidence="1">Whole larvae</tissue>
    </source>
</reference>
<sequence length="192" mass="21274">MWLHFHTNCSPTIDSRAYCLSCLVAAVCPLVAEDCDAGAWTTSLGLAQSWTNRCCHSHWHRFHARRVDLVRCQTDVHAATLANWRMPPCCAVGAQTSAHHYQRATHMAAAAVALAAAWGVIHDCVQPRIWQMDHCQRFGFEFPHFLHPCHSQYSCVPCVVAAHRLLTVANCCSCSSAACALFPLQPKCDMQA</sequence>